<dbReference type="SMART" id="SM01321">
    <property type="entry name" value="Y1_Tnp"/>
    <property type="match status" value="1"/>
</dbReference>
<dbReference type="GO" id="GO:0043565">
    <property type="term" value="F:sequence-specific DNA binding"/>
    <property type="evidence" value="ECO:0007669"/>
    <property type="project" value="TreeGrafter"/>
</dbReference>
<dbReference type="STRING" id="1002526.SAMN05216578_102138"/>
<gene>
    <name evidence="2" type="ORF">SAMN05216578_102138</name>
</gene>
<dbReference type="AlphaFoldDB" id="A0A1I6AJ13"/>
<dbReference type="InterPro" id="IPR036515">
    <property type="entry name" value="Transposase_17_sf"/>
</dbReference>
<dbReference type="InterPro" id="IPR052715">
    <property type="entry name" value="RAYT_transposase"/>
</dbReference>
<organism evidence="2 3">
    <name type="scientific">Halopseudomonas formosensis</name>
    <dbReference type="NCBI Taxonomy" id="1002526"/>
    <lineage>
        <taxon>Bacteria</taxon>
        <taxon>Pseudomonadati</taxon>
        <taxon>Pseudomonadota</taxon>
        <taxon>Gammaproteobacteria</taxon>
        <taxon>Pseudomonadales</taxon>
        <taxon>Pseudomonadaceae</taxon>
        <taxon>Halopseudomonas</taxon>
    </lineage>
</organism>
<dbReference type="SUPFAM" id="SSF143422">
    <property type="entry name" value="Transposase IS200-like"/>
    <property type="match status" value="1"/>
</dbReference>
<evidence type="ECO:0000259" key="1">
    <source>
        <dbReference type="SMART" id="SM01321"/>
    </source>
</evidence>
<dbReference type="Pfam" id="PF01797">
    <property type="entry name" value="Y1_Tnp"/>
    <property type="match status" value="1"/>
</dbReference>
<feature type="domain" description="Transposase IS200-like" evidence="1">
    <location>
        <begin position="18"/>
        <end position="126"/>
    </location>
</feature>
<dbReference type="Gene3D" id="3.30.70.1290">
    <property type="entry name" value="Transposase IS200-like"/>
    <property type="match status" value="1"/>
</dbReference>
<evidence type="ECO:0000313" key="2">
    <source>
        <dbReference type="EMBL" id="SFQ68659.1"/>
    </source>
</evidence>
<reference evidence="2 3" key="1">
    <citation type="submission" date="2016-10" db="EMBL/GenBank/DDBJ databases">
        <authorList>
            <person name="de Groot N.N."/>
        </authorList>
    </citation>
    <scope>NUCLEOTIDE SEQUENCE [LARGE SCALE GENOMIC DNA]</scope>
    <source>
        <strain evidence="2 3">JCM 18415</strain>
    </source>
</reference>
<name>A0A1I6AJ13_9GAMM</name>
<proteinExistence type="predicted"/>
<dbReference type="GO" id="GO:0006313">
    <property type="term" value="P:DNA transposition"/>
    <property type="evidence" value="ECO:0007669"/>
    <property type="project" value="InterPro"/>
</dbReference>
<sequence>MSQATYQSHRLRLGRVSEAGRLYLITAVTQEREPVFSDLNNARILVNTLRMEALQNGVQTWCYVVMPDHFHWLMQLNDESLGRVVGRVRGVCARRIGRRIWQRGFHDRAVRREDDLKALARYVIANPIRAGLVESVEDYPHWDAVWL</sequence>
<protein>
    <submittedName>
        <fullName evidence="2">REP element-mobilizing transposase RayT</fullName>
    </submittedName>
</protein>
<dbReference type="InterPro" id="IPR002686">
    <property type="entry name" value="Transposase_17"/>
</dbReference>
<dbReference type="NCBIfam" id="NF047646">
    <property type="entry name" value="REP_Tyr_transpos"/>
    <property type="match status" value="1"/>
</dbReference>
<dbReference type="EMBL" id="FOYD01000002">
    <property type="protein sequence ID" value="SFQ68659.1"/>
    <property type="molecule type" value="Genomic_DNA"/>
</dbReference>
<dbReference type="RefSeq" id="WP_090537148.1">
    <property type="nucleotide sequence ID" value="NZ_FOYD01000002.1"/>
</dbReference>
<dbReference type="OrthoDB" id="9791101at2"/>
<accession>A0A1I6AJ13</accession>
<dbReference type="Proteomes" id="UP000242815">
    <property type="component" value="Unassembled WGS sequence"/>
</dbReference>
<evidence type="ECO:0000313" key="3">
    <source>
        <dbReference type="Proteomes" id="UP000242815"/>
    </source>
</evidence>
<dbReference type="PANTHER" id="PTHR36966:SF1">
    <property type="entry name" value="REP-ASSOCIATED TYROSINE TRANSPOSASE"/>
    <property type="match status" value="1"/>
</dbReference>
<dbReference type="PANTHER" id="PTHR36966">
    <property type="entry name" value="REP-ASSOCIATED TYROSINE TRANSPOSASE"/>
    <property type="match status" value="1"/>
</dbReference>
<dbReference type="GO" id="GO:0004803">
    <property type="term" value="F:transposase activity"/>
    <property type="evidence" value="ECO:0007669"/>
    <property type="project" value="InterPro"/>
</dbReference>